<evidence type="ECO:0000313" key="2">
    <source>
        <dbReference type="WBParaSite" id="TTAC_0000270001-mRNA-1"/>
    </source>
</evidence>
<organism evidence="2">
    <name type="scientific">Hydatigena taeniaeformis</name>
    <name type="common">Feline tapeworm</name>
    <name type="synonym">Taenia taeniaeformis</name>
    <dbReference type="NCBI Taxonomy" id="6205"/>
    <lineage>
        <taxon>Eukaryota</taxon>
        <taxon>Metazoa</taxon>
        <taxon>Spiralia</taxon>
        <taxon>Lophotrochozoa</taxon>
        <taxon>Platyhelminthes</taxon>
        <taxon>Cestoda</taxon>
        <taxon>Eucestoda</taxon>
        <taxon>Cyclophyllidea</taxon>
        <taxon>Taeniidae</taxon>
        <taxon>Hydatigera</taxon>
    </lineage>
</organism>
<evidence type="ECO:0000256" key="1">
    <source>
        <dbReference type="SAM" id="MobiDB-lite"/>
    </source>
</evidence>
<proteinExistence type="predicted"/>
<dbReference type="STRING" id="6205.A0A0R3WPL0"/>
<accession>A0A0R3WPL0</accession>
<dbReference type="WBParaSite" id="TTAC_0000270001-mRNA-1">
    <property type="protein sequence ID" value="TTAC_0000270001-mRNA-1"/>
    <property type="gene ID" value="TTAC_0000270001"/>
</dbReference>
<feature type="region of interest" description="Disordered" evidence="1">
    <location>
        <begin position="229"/>
        <end position="261"/>
    </location>
</feature>
<protein>
    <submittedName>
        <fullName evidence="2">Photolyase/cryptochrome alpha/beta domain-containing protein</fullName>
    </submittedName>
</protein>
<sequence>LEQALWQNANSVHVMISRDYSVDRSECAMEETNSAFEQRFREVISLTDSFHRRSAPVDSTSLKFPLRPRLFHSDEGAEWSLLTDIAWAPQGALDPTVEVSLTDPQPPSNTFGSPTFFDGEDGRSRYEAFLAAYRAVYKFHRRGIHFHVQYRDVHEGVVEGGDSGYLLWPYTESYLRTVPPEDDLNAWGDGFNESWVHVLPPHTRPGQLIVDTGNVSMLASMEARLGQRKRRWDSEGSHEAPIVAEAKVSRSEVGDGGDGGL</sequence>
<dbReference type="AlphaFoldDB" id="A0A0R3WPL0"/>
<reference evidence="2" key="1">
    <citation type="submission" date="2017-02" db="UniProtKB">
        <authorList>
            <consortium name="WormBaseParasite"/>
        </authorList>
    </citation>
    <scope>IDENTIFICATION</scope>
</reference>
<name>A0A0R3WPL0_HYDTA</name>